<dbReference type="Proteomes" id="UP000019373">
    <property type="component" value="Unassembled WGS sequence"/>
</dbReference>
<proteinExistence type="predicted"/>
<keyword evidence="3" id="KW-1185">Reference proteome</keyword>
<protein>
    <submittedName>
        <fullName evidence="2">Uncharacterized protein</fullName>
    </submittedName>
</protein>
<dbReference type="EMBL" id="KE721054">
    <property type="protein sequence ID" value="ERF72675.1"/>
    <property type="molecule type" value="Genomic_DNA"/>
</dbReference>
<feature type="region of interest" description="Disordered" evidence="1">
    <location>
        <begin position="186"/>
        <end position="226"/>
    </location>
</feature>
<name>U1HQI6_ENDPU</name>
<dbReference type="GeneID" id="19242350"/>
<evidence type="ECO:0000256" key="1">
    <source>
        <dbReference type="SAM" id="MobiDB-lite"/>
    </source>
</evidence>
<dbReference type="OrthoDB" id="2663223at2759"/>
<evidence type="ECO:0000313" key="3">
    <source>
        <dbReference type="Proteomes" id="UP000019373"/>
    </source>
</evidence>
<dbReference type="AlphaFoldDB" id="U1HQI6"/>
<sequence>MDSKLEEEASIPTLYNAVERFRNNLRLTRATSTKSSLHTLFTATLQEEEASELAADSAASAEKAPSETKKYSNCLCGKKHAFSMCPYLIEQRRPSSASLKAGVLLIAYATLQGEEASELAADSAASAEKAPSETKKYSNCLCGEKHTFSMCPYLIEQRRPKGWSPIDRIQKEINEKLKNPALKRAVKRAQSAANKLQERSKKQKQQSELPEDSNEQHSAPSTPLASFATDWDSYELRDTWILDSGAN</sequence>
<evidence type="ECO:0000313" key="2">
    <source>
        <dbReference type="EMBL" id="ERF72675.1"/>
    </source>
</evidence>
<dbReference type="HOGENOM" id="CLU_1124527_0_0_1"/>
<reference evidence="3" key="1">
    <citation type="journal article" date="2014" name="BMC Genomics">
        <title>Genome characteristics reveal the impact of lichenization on lichen-forming fungus Endocarpon pusillum Hedwig (Verrucariales, Ascomycota).</title>
        <authorList>
            <person name="Wang Y.-Y."/>
            <person name="Liu B."/>
            <person name="Zhang X.-Y."/>
            <person name="Zhou Q.-M."/>
            <person name="Zhang T."/>
            <person name="Li H."/>
            <person name="Yu Y.-F."/>
            <person name="Zhang X.-L."/>
            <person name="Hao X.-Y."/>
            <person name="Wang M."/>
            <person name="Wang L."/>
            <person name="Wei J.-C."/>
        </authorList>
    </citation>
    <scope>NUCLEOTIDE SEQUENCE [LARGE SCALE GENOMIC DNA]</scope>
    <source>
        <strain evidence="3">Z07020 / HMAS-L-300199</strain>
    </source>
</reference>
<gene>
    <name evidence="2" type="ORF">EPUS_07468</name>
</gene>
<dbReference type="RefSeq" id="XP_007801654.1">
    <property type="nucleotide sequence ID" value="XM_007803463.1"/>
</dbReference>
<organism evidence="2 3">
    <name type="scientific">Endocarpon pusillum (strain Z07020 / HMAS-L-300199)</name>
    <name type="common">Lichen-forming fungus</name>
    <dbReference type="NCBI Taxonomy" id="1263415"/>
    <lineage>
        <taxon>Eukaryota</taxon>
        <taxon>Fungi</taxon>
        <taxon>Dikarya</taxon>
        <taxon>Ascomycota</taxon>
        <taxon>Pezizomycotina</taxon>
        <taxon>Eurotiomycetes</taxon>
        <taxon>Chaetothyriomycetidae</taxon>
        <taxon>Verrucariales</taxon>
        <taxon>Verrucariaceae</taxon>
        <taxon>Endocarpon</taxon>
    </lineage>
</organism>
<accession>U1HQI6</accession>